<dbReference type="AlphaFoldDB" id="A0A9Q0P4Q0"/>
<keyword evidence="10" id="KW-0539">Nucleus</keyword>
<evidence type="ECO:0000256" key="1">
    <source>
        <dbReference type="ARBA" id="ARBA00004123"/>
    </source>
</evidence>
<accession>A0A9Q0P4Q0</accession>
<evidence type="ECO:0000313" key="14">
    <source>
        <dbReference type="Proteomes" id="UP001151752"/>
    </source>
</evidence>
<dbReference type="GO" id="GO:0000976">
    <property type="term" value="F:transcription cis-regulatory region binding"/>
    <property type="evidence" value="ECO:0007669"/>
    <property type="project" value="UniProtKB-ARBA"/>
</dbReference>
<evidence type="ECO:0000256" key="4">
    <source>
        <dbReference type="ARBA" id="ARBA00022989"/>
    </source>
</evidence>
<keyword evidence="6" id="KW-0238">DNA-binding</keyword>
<dbReference type="SUPFAM" id="SSF101941">
    <property type="entry name" value="NAC domain"/>
    <property type="match status" value="1"/>
</dbReference>
<comment type="subcellular location">
    <subcellularLocation>
        <location evidence="2">Membrane</location>
        <topology evidence="2">Single-pass membrane protein</topology>
    </subcellularLocation>
    <subcellularLocation>
        <location evidence="1">Nucleus</location>
    </subcellularLocation>
</comment>
<evidence type="ECO:0000256" key="7">
    <source>
        <dbReference type="ARBA" id="ARBA00023136"/>
    </source>
</evidence>
<dbReference type="GO" id="GO:0016020">
    <property type="term" value="C:membrane"/>
    <property type="evidence" value="ECO:0007669"/>
    <property type="project" value="UniProtKB-SubCell"/>
</dbReference>
<dbReference type="InterPro" id="IPR003441">
    <property type="entry name" value="NAC-dom"/>
</dbReference>
<dbReference type="Gene3D" id="2.170.150.80">
    <property type="entry name" value="NAC domain"/>
    <property type="match status" value="1"/>
</dbReference>
<name>A0A9Q0P4Q0_9ROSI</name>
<dbReference type="Proteomes" id="UP001151752">
    <property type="component" value="Chromosome 5"/>
</dbReference>
<evidence type="ECO:0000256" key="3">
    <source>
        <dbReference type="ARBA" id="ARBA00022692"/>
    </source>
</evidence>
<keyword evidence="7 11" id="KW-0472">Membrane</keyword>
<reference evidence="13" key="1">
    <citation type="submission" date="2022-11" db="EMBL/GenBank/DDBJ databases">
        <authorList>
            <person name="Hyden B.L."/>
            <person name="Feng K."/>
            <person name="Yates T."/>
            <person name="Jawdy S."/>
            <person name="Smart L.B."/>
            <person name="Muchero W."/>
        </authorList>
    </citation>
    <scope>NUCLEOTIDE SEQUENCE</scope>
    <source>
        <tissue evidence="13">Shoot tip</tissue>
    </source>
</reference>
<evidence type="ECO:0000256" key="5">
    <source>
        <dbReference type="ARBA" id="ARBA00023015"/>
    </source>
</evidence>
<dbReference type="Pfam" id="PF02365">
    <property type="entry name" value="NAM"/>
    <property type="match status" value="1"/>
</dbReference>
<dbReference type="GO" id="GO:0005634">
    <property type="term" value="C:nucleus"/>
    <property type="evidence" value="ECO:0007669"/>
    <property type="project" value="UniProtKB-SubCell"/>
</dbReference>
<gene>
    <name evidence="13" type="ORF">OIU74_019841</name>
</gene>
<dbReference type="EMBL" id="JAPFFM010000020">
    <property type="protein sequence ID" value="KAJ6681442.1"/>
    <property type="molecule type" value="Genomic_DNA"/>
</dbReference>
<evidence type="ECO:0000259" key="12">
    <source>
        <dbReference type="PROSITE" id="PS51005"/>
    </source>
</evidence>
<feature type="transmembrane region" description="Helical" evidence="11">
    <location>
        <begin position="541"/>
        <end position="564"/>
    </location>
</feature>
<dbReference type="PANTHER" id="PTHR31744:SF216">
    <property type="entry name" value="NAC TRANSCRIPTION FACTOR"/>
    <property type="match status" value="1"/>
</dbReference>
<comment type="caution">
    <text evidence="13">The sequence shown here is derived from an EMBL/GenBank/DDBJ whole genome shotgun (WGS) entry which is preliminary data.</text>
</comment>
<evidence type="ECO:0000256" key="6">
    <source>
        <dbReference type="ARBA" id="ARBA00023125"/>
    </source>
</evidence>
<dbReference type="InterPro" id="IPR036093">
    <property type="entry name" value="NAC_dom_sf"/>
</dbReference>
<evidence type="ECO:0000313" key="13">
    <source>
        <dbReference type="EMBL" id="KAJ6681442.1"/>
    </source>
</evidence>
<organism evidence="13 14">
    <name type="scientific">Salix koriyanagi</name>
    <dbReference type="NCBI Taxonomy" id="2511006"/>
    <lineage>
        <taxon>Eukaryota</taxon>
        <taxon>Viridiplantae</taxon>
        <taxon>Streptophyta</taxon>
        <taxon>Embryophyta</taxon>
        <taxon>Tracheophyta</taxon>
        <taxon>Spermatophyta</taxon>
        <taxon>Magnoliopsida</taxon>
        <taxon>eudicotyledons</taxon>
        <taxon>Gunneridae</taxon>
        <taxon>Pentapetalae</taxon>
        <taxon>rosids</taxon>
        <taxon>fabids</taxon>
        <taxon>Malpighiales</taxon>
        <taxon>Salicaceae</taxon>
        <taxon>Saliceae</taxon>
        <taxon>Salix</taxon>
    </lineage>
</organism>
<keyword evidence="9" id="KW-0804">Transcription</keyword>
<feature type="domain" description="NAC" evidence="12">
    <location>
        <begin position="1"/>
        <end position="144"/>
    </location>
</feature>
<dbReference type="PROSITE" id="PS51005">
    <property type="entry name" value="NAC"/>
    <property type="match status" value="1"/>
</dbReference>
<evidence type="ECO:0000256" key="2">
    <source>
        <dbReference type="ARBA" id="ARBA00004167"/>
    </source>
</evidence>
<evidence type="ECO:0000256" key="10">
    <source>
        <dbReference type="ARBA" id="ARBA00023242"/>
    </source>
</evidence>
<reference evidence="13" key="2">
    <citation type="journal article" date="2023" name="Int. J. Mol. Sci.">
        <title>De Novo Assembly and Annotation of 11 Diverse Shrub Willow (Salix) Genomes Reveals Novel Gene Organization in Sex-Linked Regions.</title>
        <authorList>
            <person name="Hyden B."/>
            <person name="Feng K."/>
            <person name="Yates T.B."/>
            <person name="Jawdy S."/>
            <person name="Cereghino C."/>
            <person name="Smart L.B."/>
            <person name="Muchero W."/>
        </authorList>
    </citation>
    <scope>NUCLEOTIDE SEQUENCE</scope>
    <source>
        <tissue evidence="13">Shoot tip</tissue>
    </source>
</reference>
<keyword evidence="4 11" id="KW-1133">Transmembrane helix</keyword>
<evidence type="ECO:0000256" key="9">
    <source>
        <dbReference type="ARBA" id="ARBA00023163"/>
    </source>
</evidence>
<keyword evidence="8" id="KW-0010">Activator</keyword>
<protein>
    <recommendedName>
        <fullName evidence="12">NAC domain-containing protein</fullName>
    </recommendedName>
</protein>
<keyword evidence="5" id="KW-0805">Transcription regulation</keyword>
<evidence type="ECO:0000256" key="11">
    <source>
        <dbReference type="SAM" id="Phobius"/>
    </source>
</evidence>
<evidence type="ECO:0000256" key="8">
    <source>
        <dbReference type="ARBA" id="ARBA00023159"/>
    </source>
</evidence>
<dbReference type="PANTHER" id="PTHR31744">
    <property type="entry name" value="PROTEIN CUP-SHAPED COTYLEDON 2-RELATED"/>
    <property type="match status" value="1"/>
</dbReference>
<keyword evidence="14" id="KW-1185">Reference proteome</keyword>
<dbReference type="GO" id="GO:0006355">
    <property type="term" value="P:regulation of DNA-templated transcription"/>
    <property type="evidence" value="ECO:0007669"/>
    <property type="project" value="InterPro"/>
</dbReference>
<sequence>MTVTADSCLGADDKAWCKKRIELNIIRELDVYKWDPEELPGQSILKTGDRQWFFFSPRDRKYPNGARANRATRQGYWKVTGKDRIVVCNSRNVGVKKTLVFYIGRAPSGQRTNWVMHEYTLYEEELNRCPNVQDYYALYKVFKKSGPGPKNGEQYGAPFKEEDWADDEYPCVNGMVTPEIPVEQHNQVSLVDNVRVSDQLEPLLNDFEEIIKQIAEEPAPNQLQNNDFTRLLSQVAGEEEAQSILVDPSLKEVVSEPAGELTTSGQHYNKYTSFNFNQSATSTLQLHEAPEVTSSPNCEEALRLNEEDFLEIDDLIGPEPSFFSTEQPAENLKFDDFDGLSELDVYDDAAMFFHGMGPVDQEAVSCSYVNSYACDVINQASYQLQPNTITNLVDYHLQPNLVANQVDYELQPQFFDSEQMNSQLWVHDNQNNALATSESHHGILFQSTGAVCESSNNSTGANGNQGGEDDDAANGWLSSALWGFVESIPTTPASATENPLVNKAFERMSSFSRIRLNVKNINVDAGNGAAIVRSTGANKGFVLLSIIGVLCAILWVLVGGARVWGRSVSSLFM</sequence>
<proteinExistence type="predicted"/>
<keyword evidence="3 11" id="KW-0812">Transmembrane</keyword>